<dbReference type="PROSITE" id="PS01124">
    <property type="entry name" value="HTH_ARAC_FAMILY_2"/>
    <property type="match status" value="1"/>
</dbReference>
<dbReference type="SMART" id="SM00342">
    <property type="entry name" value="HTH_ARAC"/>
    <property type="match status" value="1"/>
</dbReference>
<organism evidence="5 6">
    <name type="scientific">Microcella daejeonensis</name>
    <dbReference type="NCBI Taxonomy" id="2994971"/>
    <lineage>
        <taxon>Bacteria</taxon>
        <taxon>Bacillati</taxon>
        <taxon>Actinomycetota</taxon>
        <taxon>Actinomycetes</taxon>
        <taxon>Micrococcales</taxon>
        <taxon>Microbacteriaceae</taxon>
        <taxon>Microcella</taxon>
    </lineage>
</organism>
<keyword evidence="2" id="KW-0238">DNA-binding</keyword>
<keyword evidence="1" id="KW-0805">Transcription regulation</keyword>
<evidence type="ECO:0000259" key="4">
    <source>
        <dbReference type="PROSITE" id="PS01124"/>
    </source>
</evidence>
<dbReference type="InterPro" id="IPR010499">
    <property type="entry name" value="AraC_E-bd"/>
</dbReference>
<dbReference type="PANTHER" id="PTHR47504:SF5">
    <property type="entry name" value="RIGHT ORIGIN-BINDING PROTEIN"/>
    <property type="match status" value="1"/>
</dbReference>
<dbReference type="Pfam" id="PF06445">
    <property type="entry name" value="GyrI-like"/>
    <property type="match status" value="1"/>
</dbReference>
<dbReference type="AlphaFoldDB" id="A0A9E8MKT5"/>
<dbReference type="Gene3D" id="3.20.80.10">
    <property type="entry name" value="Regulatory factor, effector binding domain"/>
    <property type="match status" value="1"/>
</dbReference>
<dbReference type="RefSeq" id="WP_267781175.1">
    <property type="nucleotide sequence ID" value="NZ_CP113089.1"/>
</dbReference>
<dbReference type="SUPFAM" id="SSF55136">
    <property type="entry name" value="Probable bacterial effector-binding domain"/>
    <property type="match status" value="1"/>
</dbReference>
<dbReference type="Proteomes" id="UP001164706">
    <property type="component" value="Chromosome"/>
</dbReference>
<dbReference type="GO" id="GO:0043565">
    <property type="term" value="F:sequence-specific DNA binding"/>
    <property type="evidence" value="ECO:0007669"/>
    <property type="project" value="InterPro"/>
</dbReference>
<dbReference type="InterPro" id="IPR011256">
    <property type="entry name" value="Reg_factor_effector_dom_sf"/>
</dbReference>
<dbReference type="PANTHER" id="PTHR47504">
    <property type="entry name" value="RIGHT ORIGIN-BINDING PROTEIN"/>
    <property type="match status" value="1"/>
</dbReference>
<evidence type="ECO:0000313" key="5">
    <source>
        <dbReference type="EMBL" id="WAB81420.1"/>
    </source>
</evidence>
<dbReference type="InterPro" id="IPR050959">
    <property type="entry name" value="MarA-like"/>
</dbReference>
<dbReference type="SUPFAM" id="SSF46689">
    <property type="entry name" value="Homeodomain-like"/>
    <property type="match status" value="2"/>
</dbReference>
<feature type="domain" description="HTH araC/xylS-type" evidence="4">
    <location>
        <begin position="5"/>
        <end position="103"/>
    </location>
</feature>
<gene>
    <name evidence="5" type="ORF">OVN18_12940</name>
</gene>
<dbReference type="Gene3D" id="1.10.10.60">
    <property type="entry name" value="Homeodomain-like"/>
    <property type="match status" value="1"/>
</dbReference>
<evidence type="ECO:0000256" key="2">
    <source>
        <dbReference type="ARBA" id="ARBA00023125"/>
    </source>
</evidence>
<dbReference type="Pfam" id="PF12833">
    <property type="entry name" value="HTH_18"/>
    <property type="match status" value="1"/>
</dbReference>
<keyword evidence="3" id="KW-0804">Transcription</keyword>
<dbReference type="InterPro" id="IPR009057">
    <property type="entry name" value="Homeodomain-like_sf"/>
</dbReference>
<keyword evidence="6" id="KW-1185">Reference proteome</keyword>
<dbReference type="GO" id="GO:0003700">
    <property type="term" value="F:DNA-binding transcription factor activity"/>
    <property type="evidence" value="ECO:0007669"/>
    <property type="project" value="InterPro"/>
</dbReference>
<dbReference type="SMART" id="SM00871">
    <property type="entry name" value="AraC_E_bind"/>
    <property type="match status" value="1"/>
</dbReference>
<dbReference type="InterPro" id="IPR018060">
    <property type="entry name" value="HTH_AraC"/>
</dbReference>
<dbReference type="KEGG" id="mdb:OVN18_12940"/>
<sequence length="294" mass="31820">MDGWNDAMAAIDDRLEAEIDVAELARIARTSEYHFRRMFSTLAGLPLSEYIRRRRLTVAAAAVLAGRETLSDIAARFGYGSGDAFARAFAAVHGVGPEEARRTGAALRSQSRLSFHLTVEGSSPMEYRITPLPAFRIVGRSTRVPLVFEGPNAEIERFTRELGEDVRARIAALGESADEGMPAGTLSVSDEFDESRAEGSMLRYTIGAATRAEASPPADLDGIEVGAGDWLVLSTEGRVPEALQQLWPLAYGEWLPANPYRLVPGPEILAVEPIGDGSTARAQLWLPVEPEPVA</sequence>
<evidence type="ECO:0000256" key="1">
    <source>
        <dbReference type="ARBA" id="ARBA00023015"/>
    </source>
</evidence>
<protein>
    <submittedName>
        <fullName evidence="5">AraC family transcriptional regulator</fullName>
    </submittedName>
</protein>
<dbReference type="InterPro" id="IPR029442">
    <property type="entry name" value="GyrI-like"/>
</dbReference>
<evidence type="ECO:0000256" key="3">
    <source>
        <dbReference type="ARBA" id="ARBA00023163"/>
    </source>
</evidence>
<accession>A0A9E8MKT5</accession>
<evidence type="ECO:0000313" key="6">
    <source>
        <dbReference type="Proteomes" id="UP001164706"/>
    </source>
</evidence>
<dbReference type="EMBL" id="CP113089">
    <property type="protein sequence ID" value="WAB81420.1"/>
    <property type="molecule type" value="Genomic_DNA"/>
</dbReference>
<name>A0A9E8MKT5_9MICO</name>
<proteinExistence type="predicted"/>
<reference evidence="5" key="1">
    <citation type="submission" date="2022-11" db="EMBL/GenBank/DDBJ databases">
        <title>Description of Microcella daejonensis nov. sp, isolated from riverside soil.</title>
        <authorList>
            <person name="Molina K.M."/>
            <person name="Kim S.B."/>
        </authorList>
    </citation>
    <scope>NUCLEOTIDE SEQUENCE</scope>
    <source>
        <strain evidence="5">MMS21-STM12</strain>
    </source>
</reference>